<accession>A0A0D7B2L3</accession>
<dbReference type="Proteomes" id="UP000054007">
    <property type="component" value="Unassembled WGS sequence"/>
</dbReference>
<protein>
    <submittedName>
        <fullName evidence="2">Uncharacterized protein</fullName>
    </submittedName>
</protein>
<proteinExistence type="predicted"/>
<keyword evidence="1" id="KW-0472">Membrane</keyword>
<feature type="transmembrane region" description="Helical" evidence="1">
    <location>
        <begin position="78"/>
        <end position="101"/>
    </location>
</feature>
<sequence>MSSAAPTLPAPTLRNSTEKLALEDLGYTLFGHGSFPSADRDGRPLSGASSILPPYARTDSALPPPEYVYTSKGEPVTLAMYMFKFGPFCPLFWIIGAFIYFMPLHAPRMASSAGSWLPDKTDAEKQVHLELLRKTELKWAKRCAYASVCLFSAIGLAIGLAVWASHRRP</sequence>
<dbReference type="OrthoDB" id="3358294at2759"/>
<evidence type="ECO:0000313" key="3">
    <source>
        <dbReference type="Proteomes" id="UP000054007"/>
    </source>
</evidence>
<dbReference type="EMBL" id="KN880622">
    <property type="protein sequence ID" value="KIY64712.1"/>
    <property type="molecule type" value="Genomic_DNA"/>
</dbReference>
<organism evidence="2 3">
    <name type="scientific">Cylindrobasidium torrendii FP15055 ss-10</name>
    <dbReference type="NCBI Taxonomy" id="1314674"/>
    <lineage>
        <taxon>Eukaryota</taxon>
        <taxon>Fungi</taxon>
        <taxon>Dikarya</taxon>
        <taxon>Basidiomycota</taxon>
        <taxon>Agaricomycotina</taxon>
        <taxon>Agaricomycetes</taxon>
        <taxon>Agaricomycetidae</taxon>
        <taxon>Agaricales</taxon>
        <taxon>Marasmiineae</taxon>
        <taxon>Physalacriaceae</taxon>
        <taxon>Cylindrobasidium</taxon>
    </lineage>
</organism>
<keyword evidence="3" id="KW-1185">Reference proteome</keyword>
<keyword evidence="1" id="KW-1133">Transmembrane helix</keyword>
<keyword evidence="1" id="KW-0812">Transmembrane</keyword>
<evidence type="ECO:0000313" key="2">
    <source>
        <dbReference type="EMBL" id="KIY64712.1"/>
    </source>
</evidence>
<evidence type="ECO:0000256" key="1">
    <source>
        <dbReference type="SAM" id="Phobius"/>
    </source>
</evidence>
<reference evidence="2 3" key="1">
    <citation type="journal article" date="2015" name="Fungal Genet. Biol.">
        <title>Evolution of novel wood decay mechanisms in Agaricales revealed by the genome sequences of Fistulina hepatica and Cylindrobasidium torrendii.</title>
        <authorList>
            <person name="Floudas D."/>
            <person name="Held B.W."/>
            <person name="Riley R."/>
            <person name="Nagy L.G."/>
            <person name="Koehler G."/>
            <person name="Ransdell A.S."/>
            <person name="Younus H."/>
            <person name="Chow J."/>
            <person name="Chiniquy J."/>
            <person name="Lipzen A."/>
            <person name="Tritt A."/>
            <person name="Sun H."/>
            <person name="Haridas S."/>
            <person name="LaButti K."/>
            <person name="Ohm R.A."/>
            <person name="Kues U."/>
            <person name="Blanchette R.A."/>
            <person name="Grigoriev I.V."/>
            <person name="Minto R.E."/>
            <person name="Hibbett D.S."/>
        </authorList>
    </citation>
    <scope>NUCLEOTIDE SEQUENCE [LARGE SCALE GENOMIC DNA]</scope>
    <source>
        <strain evidence="2 3">FP15055 ss-10</strain>
    </source>
</reference>
<name>A0A0D7B2L3_9AGAR</name>
<gene>
    <name evidence="2" type="ORF">CYLTODRAFT_401521</name>
</gene>
<dbReference type="AlphaFoldDB" id="A0A0D7B2L3"/>
<feature type="transmembrane region" description="Helical" evidence="1">
    <location>
        <begin position="143"/>
        <end position="164"/>
    </location>
</feature>